<proteinExistence type="predicted"/>
<accession>A0A9J6E416</accession>
<evidence type="ECO:0000313" key="2">
    <source>
        <dbReference type="EMBL" id="KAH8028877.1"/>
    </source>
</evidence>
<organism evidence="2 3">
    <name type="scientific">Rhipicephalus microplus</name>
    <name type="common">Cattle tick</name>
    <name type="synonym">Boophilus microplus</name>
    <dbReference type="NCBI Taxonomy" id="6941"/>
    <lineage>
        <taxon>Eukaryota</taxon>
        <taxon>Metazoa</taxon>
        <taxon>Ecdysozoa</taxon>
        <taxon>Arthropoda</taxon>
        <taxon>Chelicerata</taxon>
        <taxon>Arachnida</taxon>
        <taxon>Acari</taxon>
        <taxon>Parasitiformes</taxon>
        <taxon>Ixodida</taxon>
        <taxon>Ixodoidea</taxon>
        <taxon>Ixodidae</taxon>
        <taxon>Rhipicephalinae</taxon>
        <taxon>Rhipicephalus</taxon>
        <taxon>Boophilus</taxon>
    </lineage>
</organism>
<sequence>MPDDAKKFRSQHDFRRSRKKGRKPNGAAIVSREQAPTLFDNAIVTKDGSFCVRGVAAGRPCTGDVINGGACKTVSPDSGHSVNHDRADAIGNGKVRVDTGFPDSARYVDSDRVRIDADVIDASEVHDVNTRETTTTLEGLSSVSATARKIEHFSESSGVAARQGDSKARLRILTEASNPCFGVSCQRSSTLLFLLRKMLLQKLTLAMSMHLLQF</sequence>
<protein>
    <submittedName>
        <fullName evidence="2">Uncharacterized protein</fullName>
    </submittedName>
</protein>
<name>A0A9J6E416_RHIMP</name>
<dbReference type="EMBL" id="JABSTU010000006">
    <property type="protein sequence ID" value="KAH8028877.1"/>
    <property type="molecule type" value="Genomic_DNA"/>
</dbReference>
<keyword evidence="3" id="KW-1185">Reference proteome</keyword>
<dbReference type="Proteomes" id="UP000821866">
    <property type="component" value="Chromosome 4"/>
</dbReference>
<reference evidence="2" key="2">
    <citation type="submission" date="2021-09" db="EMBL/GenBank/DDBJ databases">
        <authorList>
            <person name="Jia N."/>
            <person name="Wang J."/>
            <person name="Shi W."/>
            <person name="Du L."/>
            <person name="Sun Y."/>
            <person name="Zhan W."/>
            <person name="Jiang J."/>
            <person name="Wang Q."/>
            <person name="Zhang B."/>
            <person name="Ji P."/>
            <person name="Sakyi L.B."/>
            <person name="Cui X."/>
            <person name="Yuan T."/>
            <person name="Jiang B."/>
            <person name="Yang W."/>
            <person name="Lam T.T.-Y."/>
            <person name="Chang Q."/>
            <person name="Ding S."/>
            <person name="Wang X."/>
            <person name="Zhu J."/>
            <person name="Ruan X."/>
            <person name="Zhao L."/>
            <person name="Wei J."/>
            <person name="Que T."/>
            <person name="Du C."/>
            <person name="Cheng J."/>
            <person name="Dai P."/>
            <person name="Han X."/>
            <person name="Huang E."/>
            <person name="Gao Y."/>
            <person name="Liu J."/>
            <person name="Shao H."/>
            <person name="Ye R."/>
            <person name="Li L."/>
            <person name="Wei W."/>
            <person name="Wang X."/>
            <person name="Wang C."/>
            <person name="Huo Q."/>
            <person name="Li W."/>
            <person name="Guo W."/>
            <person name="Chen H."/>
            <person name="Chen S."/>
            <person name="Zhou L."/>
            <person name="Zhou L."/>
            <person name="Ni X."/>
            <person name="Tian J."/>
            <person name="Zhou Y."/>
            <person name="Sheng Y."/>
            <person name="Liu T."/>
            <person name="Pan Y."/>
            <person name="Xia L."/>
            <person name="Li J."/>
            <person name="Zhao F."/>
            <person name="Cao W."/>
        </authorList>
    </citation>
    <scope>NUCLEOTIDE SEQUENCE</scope>
    <source>
        <strain evidence="2">Rmic-2018</strain>
        <tissue evidence="2">Larvae</tissue>
    </source>
</reference>
<reference evidence="2" key="1">
    <citation type="journal article" date="2020" name="Cell">
        <title>Large-Scale Comparative Analyses of Tick Genomes Elucidate Their Genetic Diversity and Vector Capacities.</title>
        <authorList>
            <consortium name="Tick Genome and Microbiome Consortium (TIGMIC)"/>
            <person name="Jia N."/>
            <person name="Wang J."/>
            <person name="Shi W."/>
            <person name="Du L."/>
            <person name="Sun Y."/>
            <person name="Zhan W."/>
            <person name="Jiang J.F."/>
            <person name="Wang Q."/>
            <person name="Zhang B."/>
            <person name="Ji P."/>
            <person name="Bell-Sakyi L."/>
            <person name="Cui X.M."/>
            <person name="Yuan T.T."/>
            <person name="Jiang B.G."/>
            <person name="Yang W.F."/>
            <person name="Lam T.T."/>
            <person name="Chang Q.C."/>
            <person name="Ding S.J."/>
            <person name="Wang X.J."/>
            <person name="Zhu J.G."/>
            <person name="Ruan X.D."/>
            <person name="Zhao L."/>
            <person name="Wei J.T."/>
            <person name="Ye R.Z."/>
            <person name="Que T.C."/>
            <person name="Du C.H."/>
            <person name="Zhou Y.H."/>
            <person name="Cheng J.X."/>
            <person name="Dai P.F."/>
            <person name="Guo W.B."/>
            <person name="Han X.H."/>
            <person name="Huang E.J."/>
            <person name="Li L.F."/>
            <person name="Wei W."/>
            <person name="Gao Y.C."/>
            <person name="Liu J.Z."/>
            <person name="Shao H.Z."/>
            <person name="Wang X."/>
            <person name="Wang C.C."/>
            <person name="Yang T.C."/>
            <person name="Huo Q.B."/>
            <person name="Li W."/>
            <person name="Chen H.Y."/>
            <person name="Chen S.E."/>
            <person name="Zhou L.G."/>
            <person name="Ni X.B."/>
            <person name="Tian J.H."/>
            <person name="Sheng Y."/>
            <person name="Liu T."/>
            <person name="Pan Y.S."/>
            <person name="Xia L.Y."/>
            <person name="Li J."/>
            <person name="Zhao F."/>
            <person name="Cao W.C."/>
        </authorList>
    </citation>
    <scope>NUCLEOTIDE SEQUENCE</scope>
    <source>
        <strain evidence="2">Rmic-2018</strain>
    </source>
</reference>
<feature type="region of interest" description="Disordered" evidence="1">
    <location>
        <begin position="1"/>
        <end position="27"/>
    </location>
</feature>
<evidence type="ECO:0000313" key="3">
    <source>
        <dbReference type="Proteomes" id="UP000821866"/>
    </source>
</evidence>
<dbReference type="AlphaFoldDB" id="A0A9J6E416"/>
<evidence type="ECO:0000256" key="1">
    <source>
        <dbReference type="SAM" id="MobiDB-lite"/>
    </source>
</evidence>
<comment type="caution">
    <text evidence="2">The sequence shown here is derived from an EMBL/GenBank/DDBJ whole genome shotgun (WGS) entry which is preliminary data.</text>
</comment>
<gene>
    <name evidence="2" type="ORF">HPB51_020008</name>
</gene>
<feature type="compositionally biased region" description="Basic and acidic residues" evidence="1">
    <location>
        <begin position="1"/>
        <end position="14"/>
    </location>
</feature>